<reference evidence="1 2" key="1">
    <citation type="submission" date="2015-01" db="EMBL/GenBank/DDBJ databases">
        <title>Evolution of Trichinella species and genotypes.</title>
        <authorList>
            <person name="Korhonen P.K."/>
            <person name="Edoardo P."/>
            <person name="Giuseppe L.R."/>
            <person name="Gasser R.B."/>
        </authorList>
    </citation>
    <scope>NUCLEOTIDE SEQUENCE [LARGE SCALE GENOMIC DNA]</scope>
    <source>
        <strain evidence="1">ISS1029</strain>
    </source>
</reference>
<dbReference type="EMBL" id="JYDP01003050">
    <property type="protein sequence ID" value="KRY96212.1"/>
    <property type="molecule type" value="Genomic_DNA"/>
</dbReference>
<name>A0A0V1GD80_9BILA</name>
<evidence type="ECO:0000313" key="2">
    <source>
        <dbReference type="Proteomes" id="UP000055024"/>
    </source>
</evidence>
<gene>
    <name evidence="1" type="ORF">T11_11704</name>
</gene>
<comment type="caution">
    <text evidence="1">The sequence shown here is derived from an EMBL/GenBank/DDBJ whole genome shotgun (WGS) entry which is preliminary data.</text>
</comment>
<organism evidence="1 2">
    <name type="scientific">Trichinella zimbabwensis</name>
    <dbReference type="NCBI Taxonomy" id="268475"/>
    <lineage>
        <taxon>Eukaryota</taxon>
        <taxon>Metazoa</taxon>
        <taxon>Ecdysozoa</taxon>
        <taxon>Nematoda</taxon>
        <taxon>Enoplea</taxon>
        <taxon>Dorylaimia</taxon>
        <taxon>Trichinellida</taxon>
        <taxon>Trichinellidae</taxon>
        <taxon>Trichinella</taxon>
    </lineage>
</organism>
<dbReference type="AlphaFoldDB" id="A0A0V1GD80"/>
<keyword evidence="2" id="KW-1185">Reference proteome</keyword>
<evidence type="ECO:0000313" key="1">
    <source>
        <dbReference type="EMBL" id="KRY96212.1"/>
    </source>
</evidence>
<accession>A0A0V1GD80</accession>
<sequence length="53" mass="5770">MNGGCYLNIFGEGQHCHDNSTIPITPLNLCGHHCHVNSTLPITPLNLCGNHIF</sequence>
<proteinExistence type="predicted"/>
<protein>
    <submittedName>
        <fullName evidence="1">Uncharacterized protein</fullName>
    </submittedName>
</protein>
<dbReference type="Proteomes" id="UP000055024">
    <property type="component" value="Unassembled WGS sequence"/>
</dbReference>